<sequence length="118" mass="13419">IFKDDFKTFAEEELKIREDNNYPPFTTLIRLTYKGNNAKIEAEKLAKLLNKLNQSYNSPNQILGPAPVFIRPAGSSRGAATTRDLKYEIILKGKNPYPLLSLVPDKWKVDVDPVELLK</sequence>
<keyword evidence="1" id="KW-0067">ATP-binding</keyword>
<accession>A0A554LCJ6</accession>
<comment type="caution">
    <text evidence="1">The sequence shown here is derived from an EMBL/GenBank/DDBJ whole genome shotgun (WGS) entry which is preliminary data.</text>
</comment>
<keyword evidence="1" id="KW-0547">Nucleotide-binding</keyword>
<dbReference type="AlphaFoldDB" id="A0A554LCJ6"/>
<feature type="non-terminal residue" evidence="1">
    <location>
        <position position="1"/>
    </location>
</feature>
<evidence type="ECO:0000313" key="2">
    <source>
        <dbReference type="Proteomes" id="UP000318296"/>
    </source>
</evidence>
<name>A0A554LCJ6_9BACT</name>
<dbReference type="GO" id="GO:0004386">
    <property type="term" value="F:helicase activity"/>
    <property type="evidence" value="ECO:0007669"/>
    <property type="project" value="UniProtKB-KW"/>
</dbReference>
<gene>
    <name evidence="1" type="ORF">CEN92_435</name>
</gene>
<keyword evidence="1" id="KW-0347">Helicase</keyword>
<keyword evidence="1" id="KW-0378">Hydrolase</keyword>
<dbReference type="EMBL" id="VMGH01000072">
    <property type="protein sequence ID" value="TSC90624.1"/>
    <property type="molecule type" value="Genomic_DNA"/>
</dbReference>
<proteinExistence type="predicted"/>
<protein>
    <submittedName>
        <fullName evidence="1">Primosomal protein N' (Replication factor Y) (Superfamily II helicase)</fullName>
    </submittedName>
</protein>
<evidence type="ECO:0000313" key="1">
    <source>
        <dbReference type="EMBL" id="TSC90624.1"/>
    </source>
</evidence>
<reference evidence="1 2" key="1">
    <citation type="submission" date="2017-07" db="EMBL/GenBank/DDBJ databases">
        <title>Mechanisms for carbon and nitrogen cycling indicate functional differentiation within the Candidate Phyla Radiation.</title>
        <authorList>
            <person name="Danczak R.E."/>
            <person name="Johnston M.D."/>
            <person name="Kenah C."/>
            <person name="Slattery M."/>
            <person name="Wrighton K.C."/>
            <person name="Wilkins M.J."/>
        </authorList>
    </citation>
    <scope>NUCLEOTIDE SEQUENCE [LARGE SCALE GENOMIC DNA]</scope>
    <source>
        <strain evidence="1">Licking1014_96</strain>
    </source>
</reference>
<organism evidence="1 2">
    <name type="scientific">Candidatus Berkelbacteria bacterium Licking1014_96</name>
    <dbReference type="NCBI Taxonomy" id="2017149"/>
    <lineage>
        <taxon>Bacteria</taxon>
        <taxon>Candidatus Berkelbacteria</taxon>
    </lineage>
</organism>
<dbReference type="Proteomes" id="UP000318296">
    <property type="component" value="Unassembled WGS sequence"/>
</dbReference>